<dbReference type="InterPro" id="IPR012337">
    <property type="entry name" value="RNaseH-like_sf"/>
</dbReference>
<evidence type="ECO:0000259" key="5">
    <source>
        <dbReference type="SMART" id="SM00732"/>
    </source>
</evidence>
<keyword evidence="4" id="KW-0378">Hydrolase</keyword>
<dbReference type="EMBL" id="AP019774">
    <property type="protein sequence ID" value="BCD69526.1"/>
    <property type="molecule type" value="Genomic_DNA"/>
</dbReference>
<gene>
    <name evidence="7" type="primary">ruvX</name>
    <name evidence="6" type="ORF">NHP190020_03440</name>
    <name evidence="7" type="ORF">SNTW_01710</name>
</gene>
<reference evidence="6 9" key="2">
    <citation type="submission" date="2020-04" db="EMBL/GenBank/DDBJ databases">
        <title>Genomic analysis of gastric non-Helicobacter pylori Helicobacters isolated in Japan.</title>
        <authorList>
            <person name="Suzuki M."/>
            <person name="Rimbara E."/>
        </authorList>
    </citation>
    <scope>NUCLEOTIDE SEQUENCE [LARGE SCALE GENOMIC DNA]</scope>
    <source>
        <strain evidence="6 9">NHP19-0020</strain>
    </source>
</reference>
<reference evidence="7 8" key="1">
    <citation type="submission" date="2019-06" db="EMBL/GenBank/DDBJ databases">
        <title>Complete genome sequence of Helicobacter suis SNTW101c.</title>
        <authorList>
            <person name="Rimbara E."/>
            <person name="Suzuki M."/>
            <person name="Matsui H."/>
            <person name="Nakamura M."/>
            <person name="Mori S."/>
            <person name="Shibayama K."/>
        </authorList>
    </citation>
    <scope>NUCLEOTIDE SEQUENCE [LARGE SCALE GENOMIC DNA]</scope>
    <source>
        <strain evidence="7 8">SNTW101c</strain>
    </source>
</reference>
<dbReference type="OrthoDB" id="9796140at2"/>
<evidence type="ECO:0000256" key="3">
    <source>
        <dbReference type="ARBA" id="ARBA00022722"/>
    </source>
</evidence>
<evidence type="ECO:0000313" key="9">
    <source>
        <dbReference type="Proteomes" id="UP000509742"/>
    </source>
</evidence>
<name>A0A6J4CVV1_9HELI</name>
<dbReference type="Pfam" id="PF03652">
    <property type="entry name" value="RuvX"/>
    <property type="match status" value="1"/>
</dbReference>
<proteinExistence type="predicted"/>
<evidence type="ECO:0000256" key="2">
    <source>
        <dbReference type="ARBA" id="ARBA00022517"/>
    </source>
</evidence>
<dbReference type="InterPro" id="IPR006641">
    <property type="entry name" value="YqgF/RNaseH-like_dom"/>
</dbReference>
<keyword evidence="1" id="KW-0963">Cytoplasm</keyword>
<dbReference type="AlphaFoldDB" id="A0A6J4CVV1"/>
<protein>
    <submittedName>
        <fullName evidence="7">Holliday junction resolvase-like protein RuvX</fullName>
    </submittedName>
</protein>
<dbReference type="FunFam" id="3.30.420.140:FF:000013">
    <property type="entry name" value="Putative pre-16S rRNA nuclease"/>
    <property type="match status" value="1"/>
</dbReference>
<organism evidence="7 8">
    <name type="scientific">Helicobacter suis</name>
    <dbReference type="NCBI Taxonomy" id="104628"/>
    <lineage>
        <taxon>Bacteria</taxon>
        <taxon>Pseudomonadati</taxon>
        <taxon>Campylobacterota</taxon>
        <taxon>Epsilonproteobacteria</taxon>
        <taxon>Campylobacterales</taxon>
        <taxon>Helicobacteraceae</taxon>
        <taxon>Helicobacter</taxon>
    </lineage>
</organism>
<evidence type="ECO:0000256" key="4">
    <source>
        <dbReference type="ARBA" id="ARBA00022801"/>
    </source>
</evidence>
<evidence type="ECO:0000313" key="6">
    <source>
        <dbReference type="EMBL" id="BCD45305.1"/>
    </source>
</evidence>
<dbReference type="RefSeq" id="WP_006563893.1">
    <property type="nucleotide sequence ID" value="NZ_AP019774.1"/>
</dbReference>
<keyword evidence="3" id="KW-0540">Nuclease</keyword>
<dbReference type="Gene3D" id="3.30.420.140">
    <property type="entry name" value="YqgF/RNase H-like domain"/>
    <property type="match status" value="1"/>
</dbReference>
<evidence type="ECO:0000313" key="8">
    <source>
        <dbReference type="Proteomes" id="UP000317935"/>
    </source>
</evidence>
<accession>A0A6J4CVV1</accession>
<dbReference type="PANTHER" id="PTHR33317:SF4">
    <property type="entry name" value="POLYNUCLEOTIDYL TRANSFERASE, RIBONUCLEASE H-LIKE SUPERFAMILY PROTEIN"/>
    <property type="match status" value="1"/>
</dbReference>
<keyword evidence="9" id="KW-1185">Reference proteome</keyword>
<dbReference type="GeneID" id="56928026"/>
<keyword evidence="2" id="KW-0690">Ribosome biogenesis</keyword>
<dbReference type="Proteomes" id="UP000317935">
    <property type="component" value="Chromosome"/>
</dbReference>
<dbReference type="SMART" id="SM00732">
    <property type="entry name" value="YqgFc"/>
    <property type="match status" value="1"/>
</dbReference>
<dbReference type="Proteomes" id="UP000509742">
    <property type="component" value="Chromosome"/>
</dbReference>
<dbReference type="InterPro" id="IPR037027">
    <property type="entry name" value="YqgF/RNaseH-like_dom_sf"/>
</dbReference>
<evidence type="ECO:0000313" key="7">
    <source>
        <dbReference type="EMBL" id="BCD69526.1"/>
    </source>
</evidence>
<dbReference type="GO" id="GO:0000967">
    <property type="term" value="P:rRNA 5'-end processing"/>
    <property type="evidence" value="ECO:0007669"/>
    <property type="project" value="TreeGrafter"/>
</dbReference>
<feature type="domain" description="YqgF/RNase H-like" evidence="5">
    <location>
        <begin position="1"/>
        <end position="91"/>
    </location>
</feature>
<evidence type="ECO:0000256" key="1">
    <source>
        <dbReference type="ARBA" id="ARBA00022490"/>
    </source>
</evidence>
<dbReference type="GO" id="GO:0004518">
    <property type="term" value="F:nuclease activity"/>
    <property type="evidence" value="ECO:0007669"/>
    <property type="project" value="UniProtKB-KW"/>
</dbReference>
<dbReference type="EMBL" id="AP023036">
    <property type="protein sequence ID" value="BCD45305.1"/>
    <property type="molecule type" value="Genomic_DNA"/>
</dbReference>
<dbReference type="SUPFAM" id="SSF53098">
    <property type="entry name" value="Ribonuclease H-like"/>
    <property type="match status" value="1"/>
</dbReference>
<dbReference type="CDD" id="cd16964">
    <property type="entry name" value="YqgF"/>
    <property type="match status" value="1"/>
</dbReference>
<dbReference type="InterPro" id="IPR005227">
    <property type="entry name" value="YqgF"/>
</dbReference>
<dbReference type="GO" id="GO:0016787">
    <property type="term" value="F:hydrolase activity"/>
    <property type="evidence" value="ECO:0007669"/>
    <property type="project" value="UniProtKB-KW"/>
</dbReference>
<dbReference type="PANTHER" id="PTHR33317">
    <property type="entry name" value="POLYNUCLEOTIDYL TRANSFERASE, RIBONUCLEASE H-LIKE SUPERFAMILY PROTEIN"/>
    <property type="match status" value="1"/>
</dbReference>
<sequence>MIIACDIGLKRIGLAIYAQKIILPLNSIKRINRKQASLELLHLLETKKATKLIVGLPHACYTTRQRVLHFINLLNFAPVIYVEEDNSSVEALTNLWHLSSKKRQKASKDGALDSLAACEILRRYLAQEMLV</sequence>
<dbReference type="GO" id="GO:0005829">
    <property type="term" value="C:cytosol"/>
    <property type="evidence" value="ECO:0007669"/>
    <property type="project" value="TreeGrafter"/>
</dbReference>